<gene>
    <name evidence="1" type="ORF">MRATA1EN22A_LOCUS2682</name>
</gene>
<dbReference type="Proteomes" id="UP001162501">
    <property type="component" value="Chromosome 11"/>
</dbReference>
<accession>A0AC59Y7G9</accession>
<protein>
    <submittedName>
        <fullName evidence="1">Uncharacterized protein</fullName>
    </submittedName>
</protein>
<reference evidence="1" key="1">
    <citation type="submission" date="2023-05" db="EMBL/GenBank/DDBJ databases">
        <authorList>
            <consortium name="ELIXIR-Norway"/>
        </authorList>
    </citation>
    <scope>NUCLEOTIDE SEQUENCE</scope>
</reference>
<sequence length="170" mass="18425">MQGHGEGGTVALRSPVMVPFPPVLCPLQLGLKSKATNMHNSDSMTHCGPIFSDKHSQRTGDTEGAQDRPCSVTFSEGSALCRLRFLDEWTPLHGGWYSAGLPLLPWSPVNGVTWGRIKSSEGRGRDVSRQGHVPGGEGEAGVTGREEVSRRVWNIKEEGLHLQPGMARKT</sequence>
<evidence type="ECO:0000313" key="1">
    <source>
        <dbReference type="EMBL" id="CAM9450978.1"/>
    </source>
</evidence>
<organism evidence="1 2">
    <name type="scientific">Rangifer tarandus platyrhynchus</name>
    <name type="common">Svalbard reindeer</name>
    <dbReference type="NCBI Taxonomy" id="3082113"/>
    <lineage>
        <taxon>Eukaryota</taxon>
        <taxon>Metazoa</taxon>
        <taxon>Chordata</taxon>
        <taxon>Craniata</taxon>
        <taxon>Vertebrata</taxon>
        <taxon>Euteleostomi</taxon>
        <taxon>Mammalia</taxon>
        <taxon>Eutheria</taxon>
        <taxon>Laurasiatheria</taxon>
        <taxon>Artiodactyla</taxon>
        <taxon>Ruminantia</taxon>
        <taxon>Pecora</taxon>
        <taxon>Cervidae</taxon>
        <taxon>Odocoileinae</taxon>
        <taxon>Rangifer</taxon>
    </lineage>
</organism>
<reference evidence="1" key="2">
    <citation type="submission" date="2025-03" db="EMBL/GenBank/DDBJ databases">
        <authorList>
            <consortium name="ELIXIR-Norway"/>
            <consortium name="Elixir Norway"/>
        </authorList>
    </citation>
    <scope>NUCLEOTIDE SEQUENCE</scope>
</reference>
<dbReference type="EMBL" id="OX596095">
    <property type="protein sequence ID" value="CAM9450978.1"/>
    <property type="molecule type" value="Genomic_DNA"/>
</dbReference>
<name>A0AC59Y7G9_RANTA</name>
<proteinExistence type="predicted"/>
<evidence type="ECO:0000313" key="2">
    <source>
        <dbReference type="Proteomes" id="UP001162501"/>
    </source>
</evidence>